<dbReference type="STRING" id="1801773.A3A03_02170"/>
<evidence type="ECO:0008006" key="3">
    <source>
        <dbReference type="Google" id="ProtNLM"/>
    </source>
</evidence>
<gene>
    <name evidence="1" type="ORF">A3A03_02170</name>
</gene>
<evidence type="ECO:0000313" key="2">
    <source>
        <dbReference type="Proteomes" id="UP000176629"/>
    </source>
</evidence>
<comment type="caution">
    <text evidence="1">The sequence shown here is derived from an EMBL/GenBank/DDBJ whole genome shotgun (WGS) entry which is preliminary data.</text>
</comment>
<protein>
    <recommendedName>
        <fullName evidence="3">HTH arsR-type domain-containing protein</fullName>
    </recommendedName>
</protein>
<organism evidence="1 2">
    <name type="scientific">Candidatus Nomurabacteria bacterium RIFCSPLOWO2_01_FULL_40_18</name>
    <dbReference type="NCBI Taxonomy" id="1801773"/>
    <lineage>
        <taxon>Bacteria</taxon>
        <taxon>Candidatus Nomuraibacteriota</taxon>
    </lineage>
</organism>
<accession>A0A1F6XLA9</accession>
<reference evidence="1 2" key="1">
    <citation type="journal article" date="2016" name="Nat. Commun.">
        <title>Thousands of microbial genomes shed light on interconnected biogeochemical processes in an aquifer system.</title>
        <authorList>
            <person name="Anantharaman K."/>
            <person name="Brown C.T."/>
            <person name="Hug L.A."/>
            <person name="Sharon I."/>
            <person name="Castelle C.J."/>
            <person name="Probst A.J."/>
            <person name="Thomas B.C."/>
            <person name="Singh A."/>
            <person name="Wilkins M.J."/>
            <person name="Karaoz U."/>
            <person name="Brodie E.L."/>
            <person name="Williams K.H."/>
            <person name="Hubbard S.S."/>
            <person name="Banfield J.F."/>
        </authorList>
    </citation>
    <scope>NUCLEOTIDE SEQUENCE [LARGE SCALE GENOMIC DNA]</scope>
</reference>
<evidence type="ECO:0000313" key="1">
    <source>
        <dbReference type="EMBL" id="OGI94957.1"/>
    </source>
</evidence>
<sequence length="196" mass="22853">MEILGKILGNGARIKIMRLFLLNRGKGFKSKDIRKRSRLNPDVVRRELRLLASVGFIKKRSSVSQDWYFNSLFKYGKEFDELLVRSDTVNKQKLLNNFKNIGRVKLLVVSGVFIKNDDSRVDLLIVGDKMKRGKIEKGVKRLEAEIGTELTYAIFETKEFFYRISMYDKLVRDILDYPHEVLFQAKELSTQALKKV</sequence>
<proteinExistence type="predicted"/>
<dbReference type="AlphaFoldDB" id="A0A1F6XLA9"/>
<dbReference type="EMBL" id="MFUX01000003">
    <property type="protein sequence ID" value="OGI94957.1"/>
    <property type="molecule type" value="Genomic_DNA"/>
</dbReference>
<dbReference type="Proteomes" id="UP000176629">
    <property type="component" value="Unassembled WGS sequence"/>
</dbReference>
<name>A0A1F6XLA9_9BACT</name>